<reference evidence="4 5" key="1">
    <citation type="submission" date="2020-08" db="EMBL/GenBank/DDBJ databases">
        <title>Sequencing the genomes of 1000 actinobacteria strains.</title>
        <authorList>
            <person name="Klenk H.-P."/>
        </authorList>
    </citation>
    <scope>NUCLEOTIDE SEQUENCE [LARGE SCALE GENOMIC DNA]</scope>
    <source>
        <strain evidence="4 5">DSM 17945</strain>
    </source>
</reference>
<organism evidence="4 5">
    <name type="scientific">Micrococcus endophyticus</name>
    <dbReference type="NCBI Taxonomy" id="455343"/>
    <lineage>
        <taxon>Bacteria</taxon>
        <taxon>Bacillati</taxon>
        <taxon>Actinomycetota</taxon>
        <taxon>Actinomycetes</taxon>
        <taxon>Micrococcales</taxon>
        <taxon>Micrococcaceae</taxon>
        <taxon>Micrococcus</taxon>
    </lineage>
</organism>
<proteinExistence type="predicted"/>
<dbReference type="Gene3D" id="3.40.50.410">
    <property type="entry name" value="von Willebrand factor, type A domain"/>
    <property type="match status" value="1"/>
</dbReference>
<keyword evidence="5" id="KW-1185">Reference proteome</keyword>
<dbReference type="InterPro" id="IPR051266">
    <property type="entry name" value="CLCR"/>
</dbReference>
<dbReference type="SUPFAM" id="SSF53300">
    <property type="entry name" value="vWA-like"/>
    <property type="match status" value="1"/>
</dbReference>
<gene>
    <name evidence="4" type="ORF">HDA33_001864</name>
</gene>
<feature type="chain" id="PRO_5030508980" description="VWFA domain-containing protein" evidence="2">
    <location>
        <begin position="35"/>
        <end position="294"/>
    </location>
</feature>
<dbReference type="AlphaFoldDB" id="A0A7W9N0Q4"/>
<name>A0A7W9N0Q4_9MICC</name>
<dbReference type="PANTHER" id="PTHR10579">
    <property type="entry name" value="CALCIUM-ACTIVATED CHLORIDE CHANNEL REGULATOR"/>
    <property type="match status" value="1"/>
</dbReference>
<dbReference type="PANTHER" id="PTHR10579:SF167">
    <property type="entry name" value="OS02G0619600 PROTEIN"/>
    <property type="match status" value="1"/>
</dbReference>
<dbReference type="RefSeq" id="WP_184172783.1">
    <property type="nucleotide sequence ID" value="NZ_BAABAG010000009.1"/>
</dbReference>
<keyword evidence="2" id="KW-0732">Signal</keyword>
<dbReference type="SMART" id="SM00327">
    <property type="entry name" value="VWA"/>
    <property type="match status" value="1"/>
</dbReference>
<sequence>MTHPRTAPAPLAAVAGSLGLCLSAAVLAGAPALAAPTSTPAADQARQQPVVVMDHSGSMLNADADASGTTRVDAAKAATKDLIQAAPEGAELGLVTFGHRRAEDCTDIETIQPVGPVDKAALTAQVDALGARGETPISAALQQAADALEEKEKGTIVLVSDGQPSCDTPPACEDAAQLTEHLTTRTTRALHGYEAAGTPITGGSSLAEAPLLLPGPATDTLASHARPEQIGHRLGTDDFADGDVTGLPQEAGPGFLTTAAQFRERFPDEAAAAPPPGPGPWTPSACSPWPAAPS</sequence>
<dbReference type="PROSITE" id="PS50234">
    <property type="entry name" value="VWFA"/>
    <property type="match status" value="1"/>
</dbReference>
<feature type="signal peptide" evidence="2">
    <location>
        <begin position="1"/>
        <end position="34"/>
    </location>
</feature>
<dbReference type="Proteomes" id="UP000567246">
    <property type="component" value="Unassembled WGS sequence"/>
</dbReference>
<evidence type="ECO:0000313" key="5">
    <source>
        <dbReference type="Proteomes" id="UP000567246"/>
    </source>
</evidence>
<evidence type="ECO:0000256" key="1">
    <source>
        <dbReference type="SAM" id="MobiDB-lite"/>
    </source>
</evidence>
<dbReference type="InterPro" id="IPR002035">
    <property type="entry name" value="VWF_A"/>
</dbReference>
<evidence type="ECO:0000256" key="2">
    <source>
        <dbReference type="SAM" id="SignalP"/>
    </source>
</evidence>
<evidence type="ECO:0000313" key="4">
    <source>
        <dbReference type="EMBL" id="MBB5849300.1"/>
    </source>
</evidence>
<dbReference type="Pfam" id="PF13519">
    <property type="entry name" value="VWA_2"/>
    <property type="match status" value="1"/>
</dbReference>
<protein>
    <recommendedName>
        <fullName evidence="3">VWFA domain-containing protein</fullName>
    </recommendedName>
</protein>
<dbReference type="EMBL" id="JACHMW010000001">
    <property type="protein sequence ID" value="MBB5849300.1"/>
    <property type="molecule type" value="Genomic_DNA"/>
</dbReference>
<comment type="caution">
    <text evidence="4">The sequence shown here is derived from an EMBL/GenBank/DDBJ whole genome shotgun (WGS) entry which is preliminary data.</text>
</comment>
<feature type="compositionally biased region" description="Low complexity" evidence="1">
    <location>
        <begin position="282"/>
        <end position="294"/>
    </location>
</feature>
<dbReference type="InterPro" id="IPR036465">
    <property type="entry name" value="vWFA_dom_sf"/>
</dbReference>
<accession>A0A7W9N0Q4</accession>
<evidence type="ECO:0000259" key="3">
    <source>
        <dbReference type="PROSITE" id="PS50234"/>
    </source>
</evidence>
<feature type="region of interest" description="Disordered" evidence="1">
    <location>
        <begin position="232"/>
        <end position="294"/>
    </location>
</feature>
<feature type="domain" description="VWFA" evidence="3">
    <location>
        <begin position="48"/>
        <end position="182"/>
    </location>
</feature>